<evidence type="ECO:0000313" key="1">
    <source>
        <dbReference type="Proteomes" id="UP000050640"/>
    </source>
</evidence>
<dbReference type="WBParaSite" id="EEL_0000992601-mRNA-1">
    <property type="protein sequence ID" value="EEL_0000992601-mRNA-1"/>
    <property type="gene ID" value="EEL_0000992601"/>
</dbReference>
<sequence>MFSLWQSILSFVVTKSTSHASSFQELHLYTMQSGNF</sequence>
<dbReference type="Proteomes" id="UP000050640">
    <property type="component" value="Unplaced"/>
</dbReference>
<organism evidence="1 2">
    <name type="scientific">Elaeophora elaphi</name>
    <dbReference type="NCBI Taxonomy" id="1147741"/>
    <lineage>
        <taxon>Eukaryota</taxon>
        <taxon>Metazoa</taxon>
        <taxon>Ecdysozoa</taxon>
        <taxon>Nematoda</taxon>
        <taxon>Chromadorea</taxon>
        <taxon>Rhabditida</taxon>
        <taxon>Spirurina</taxon>
        <taxon>Spiruromorpha</taxon>
        <taxon>Filarioidea</taxon>
        <taxon>Onchocercidae</taxon>
        <taxon>Elaeophora</taxon>
    </lineage>
</organism>
<dbReference type="AlphaFoldDB" id="A0A0R3S557"/>
<protein>
    <submittedName>
        <fullName evidence="2">Uncharacterized protein</fullName>
    </submittedName>
</protein>
<evidence type="ECO:0000313" key="2">
    <source>
        <dbReference type="WBParaSite" id="EEL_0000992601-mRNA-1"/>
    </source>
</evidence>
<reference evidence="2" key="1">
    <citation type="submission" date="2017-02" db="UniProtKB">
        <authorList>
            <consortium name="WormBaseParasite"/>
        </authorList>
    </citation>
    <scope>IDENTIFICATION</scope>
</reference>
<proteinExistence type="predicted"/>
<name>A0A0R3S557_9BILA</name>
<accession>A0A0R3S557</accession>
<keyword evidence="1" id="KW-1185">Reference proteome</keyword>